<evidence type="ECO:0000313" key="4">
    <source>
        <dbReference type="Proteomes" id="UP000191144"/>
    </source>
</evidence>
<name>A0A1G4KGD3_9SACH</name>
<keyword evidence="1" id="KW-0175">Coiled coil</keyword>
<proteinExistence type="predicted"/>
<feature type="coiled-coil region" evidence="1">
    <location>
        <begin position="137"/>
        <end position="216"/>
    </location>
</feature>
<gene>
    <name evidence="3" type="ORF">LAME_0H10902G</name>
</gene>
<protein>
    <submittedName>
        <fullName evidence="3">LAME_0H10902g1_1</fullName>
    </submittedName>
</protein>
<feature type="compositionally biased region" description="Polar residues" evidence="2">
    <location>
        <begin position="1"/>
        <end position="25"/>
    </location>
</feature>
<reference evidence="4" key="1">
    <citation type="submission" date="2016-03" db="EMBL/GenBank/DDBJ databases">
        <authorList>
            <person name="Devillers Hugo."/>
        </authorList>
    </citation>
    <scope>NUCLEOTIDE SEQUENCE [LARGE SCALE GENOMIC DNA]</scope>
</reference>
<dbReference type="AlphaFoldDB" id="A0A1G4KGD3"/>
<evidence type="ECO:0000256" key="2">
    <source>
        <dbReference type="SAM" id="MobiDB-lite"/>
    </source>
</evidence>
<dbReference type="OrthoDB" id="4069891at2759"/>
<evidence type="ECO:0000313" key="3">
    <source>
        <dbReference type="EMBL" id="SCV03497.1"/>
    </source>
</evidence>
<feature type="compositionally biased region" description="Basic and acidic residues" evidence="2">
    <location>
        <begin position="33"/>
        <end position="51"/>
    </location>
</feature>
<evidence type="ECO:0000256" key="1">
    <source>
        <dbReference type="SAM" id="Coils"/>
    </source>
</evidence>
<feature type="region of interest" description="Disordered" evidence="2">
    <location>
        <begin position="1"/>
        <end position="53"/>
    </location>
</feature>
<sequence>MSESRPSSQDRPSISQQTVQTGSDNVSSGGSRGSERVERALERLSRDEEPPRGTVVYEDDISEILVGIKRLIVGHDSLNSQVQQMDSKTAQTQLDLKSLVTRSANNNRHLQDLLVSNQEGRSRGRAVGELSQSTIPDQAESDEINRLRQELELYKQQHAHLTAINAQIAQKQHELADVQTQCALVVAKLAEMQREFEKLQRDHKELDAQIDRTLLEKCKAVENNLAVSAASFLPSKIPTSSVPMTKMNQITSMLRKNQTNGRRVVSLNAADSMLSYAPSNNSEDNLDED</sequence>
<dbReference type="Proteomes" id="UP000191144">
    <property type="component" value="Chromosome H"/>
</dbReference>
<organism evidence="3 4">
    <name type="scientific">Lachancea meyersii CBS 8951</name>
    <dbReference type="NCBI Taxonomy" id="1266667"/>
    <lineage>
        <taxon>Eukaryota</taxon>
        <taxon>Fungi</taxon>
        <taxon>Dikarya</taxon>
        <taxon>Ascomycota</taxon>
        <taxon>Saccharomycotina</taxon>
        <taxon>Saccharomycetes</taxon>
        <taxon>Saccharomycetales</taxon>
        <taxon>Saccharomycetaceae</taxon>
        <taxon>Lachancea</taxon>
    </lineage>
</organism>
<accession>A0A1G4KGD3</accession>
<keyword evidence="4" id="KW-1185">Reference proteome</keyword>
<dbReference type="EMBL" id="LT598480">
    <property type="protein sequence ID" value="SCV03497.1"/>
    <property type="molecule type" value="Genomic_DNA"/>
</dbReference>